<dbReference type="Gene3D" id="1.10.3020.10">
    <property type="entry name" value="alpha-amino acid ester hydrolase ( Helical cap domain)"/>
    <property type="match status" value="1"/>
</dbReference>
<feature type="domain" description="Xaa-Pro dipeptidyl-peptidase C-terminal" evidence="3">
    <location>
        <begin position="366"/>
        <end position="621"/>
    </location>
</feature>
<dbReference type="PANTHER" id="PTHR43056">
    <property type="entry name" value="PEPTIDASE S9 PROLYL OLIGOPEPTIDASE"/>
    <property type="match status" value="1"/>
</dbReference>
<dbReference type="InterPro" id="IPR050585">
    <property type="entry name" value="Xaa-Pro_dipeptidyl-ppase/CocE"/>
</dbReference>
<evidence type="ECO:0000256" key="1">
    <source>
        <dbReference type="ARBA" id="ARBA00022801"/>
    </source>
</evidence>
<dbReference type="Gene3D" id="3.40.50.1820">
    <property type="entry name" value="alpha/beta hydrolase"/>
    <property type="match status" value="1"/>
</dbReference>
<dbReference type="STRING" id="634436.SAMN05216361_2964"/>
<dbReference type="AlphaFoldDB" id="A0A1M5MAU6"/>
<gene>
    <name evidence="4" type="ORF">SAMN05216361_2964</name>
</gene>
<dbReference type="Pfam" id="PF08530">
    <property type="entry name" value="PepX_C"/>
    <property type="match status" value="1"/>
</dbReference>
<dbReference type="SMART" id="SM00939">
    <property type="entry name" value="PepX_C"/>
    <property type="match status" value="1"/>
</dbReference>
<dbReference type="PANTHER" id="PTHR43056:SF10">
    <property type="entry name" value="COCE_NOND FAMILY, PUTATIVE (AFU_ORTHOLOGUE AFUA_7G00600)-RELATED"/>
    <property type="match status" value="1"/>
</dbReference>
<dbReference type="Proteomes" id="UP000184520">
    <property type="component" value="Unassembled WGS sequence"/>
</dbReference>
<sequence length="626" mass="72174">MRFLIIHLAVLIFTVSPMAFANTTLADDAAEKRAEYIRANYTKFEYQIPMRDGIKLFTSVYLPNDDNQTYPIMLQRTPYRVAPYGVSKYKTRLGPSERFEKEKFIFVFQDVRGKSMSEGEFVNMRPQDAYKRGKKATDDATDTYDTIEWLVNNLPNNNGRVGMWGTSYPGYYTSVGSINSHSALKAISPQAPIADWFFDDFHRNGAFVTPMAFIFFDSFDKQLDGPQAHREKGRDSITPDGYQFFKDLGPLSNVNKHYFHGERPFWNELTEHPNYDEYWQARDVLQHLNKTKPATLVVGGWYDTEDLYGPLYTYQTMSNNNKKSHIKMVMGPWYHGQWNSTSGGKSLGEADFGFDTSAWFQEEVLLPFFKQHLKKADDAKLATATMFETGSNRWRKFDQWPPKDAKEHTLYLGSQESLVSTAVNTGSSEYISDPNKPVPHSAKVSRGWDRPYMVEDQRYAARRPDVLVFETDVLENDLTIAGAIDLDLWFSTNKTAADIIVKLVDVFPGKDENTDKVDAKTGNRHELVRWGSLRGRFRDSMSDPKPFEPNKPTKVRFDLYDVLHTFKRGHKVQIQIQSSMFPFLDINPQNYVENIFHAEEKDFVKAFHTIYHNADYPSAIHFSTLD</sequence>
<feature type="chain" id="PRO_5013155351" description="Xaa-Pro dipeptidyl-peptidase C-terminal domain-containing protein" evidence="2">
    <location>
        <begin position="22"/>
        <end position="626"/>
    </location>
</feature>
<proteinExistence type="predicted"/>
<dbReference type="Pfam" id="PF02129">
    <property type="entry name" value="Peptidase_S15"/>
    <property type="match status" value="1"/>
</dbReference>
<organism evidence="4 5">
    <name type="scientific">Marisediminitalea aggregata</name>
    <dbReference type="NCBI Taxonomy" id="634436"/>
    <lineage>
        <taxon>Bacteria</taxon>
        <taxon>Pseudomonadati</taxon>
        <taxon>Pseudomonadota</taxon>
        <taxon>Gammaproteobacteria</taxon>
        <taxon>Alteromonadales</taxon>
        <taxon>Alteromonadaceae</taxon>
        <taxon>Marisediminitalea</taxon>
    </lineage>
</organism>
<dbReference type="GO" id="GO:0008239">
    <property type="term" value="F:dipeptidyl-peptidase activity"/>
    <property type="evidence" value="ECO:0007669"/>
    <property type="project" value="InterPro"/>
</dbReference>
<evidence type="ECO:0000256" key="2">
    <source>
        <dbReference type="SAM" id="SignalP"/>
    </source>
</evidence>
<dbReference type="InterPro" id="IPR008979">
    <property type="entry name" value="Galactose-bd-like_sf"/>
</dbReference>
<name>A0A1M5MAU6_9ALTE</name>
<evidence type="ECO:0000259" key="3">
    <source>
        <dbReference type="SMART" id="SM00939"/>
    </source>
</evidence>
<dbReference type="InterPro" id="IPR005674">
    <property type="entry name" value="CocE/Ser_esterase"/>
</dbReference>
<protein>
    <recommendedName>
        <fullName evidence="3">Xaa-Pro dipeptidyl-peptidase C-terminal domain-containing protein</fullName>
    </recommendedName>
</protein>
<dbReference type="InterPro" id="IPR029058">
    <property type="entry name" value="AB_hydrolase_fold"/>
</dbReference>
<evidence type="ECO:0000313" key="4">
    <source>
        <dbReference type="EMBL" id="SHG74365.1"/>
    </source>
</evidence>
<keyword evidence="1" id="KW-0378">Hydrolase</keyword>
<accession>A0A1M5MAU6</accession>
<dbReference type="SUPFAM" id="SSF49785">
    <property type="entry name" value="Galactose-binding domain-like"/>
    <property type="match status" value="1"/>
</dbReference>
<reference evidence="5" key="1">
    <citation type="submission" date="2016-11" db="EMBL/GenBank/DDBJ databases">
        <authorList>
            <person name="Varghese N."/>
            <person name="Submissions S."/>
        </authorList>
    </citation>
    <scope>NUCLEOTIDE SEQUENCE [LARGE SCALE GENOMIC DNA]</scope>
    <source>
        <strain evidence="5">CGMCC 1.8995</strain>
    </source>
</reference>
<dbReference type="RefSeq" id="WP_139241588.1">
    <property type="nucleotide sequence ID" value="NZ_FQWD01000004.1"/>
</dbReference>
<keyword evidence="2" id="KW-0732">Signal</keyword>
<dbReference type="InterPro" id="IPR000383">
    <property type="entry name" value="Xaa-Pro-like_dom"/>
</dbReference>
<dbReference type="SUPFAM" id="SSF53474">
    <property type="entry name" value="alpha/beta-Hydrolases"/>
    <property type="match status" value="1"/>
</dbReference>
<dbReference type="EMBL" id="FQWD01000004">
    <property type="protein sequence ID" value="SHG74365.1"/>
    <property type="molecule type" value="Genomic_DNA"/>
</dbReference>
<dbReference type="OrthoDB" id="9806163at2"/>
<dbReference type="InterPro" id="IPR013736">
    <property type="entry name" value="Xaa-Pro_dipept_C"/>
</dbReference>
<feature type="signal peptide" evidence="2">
    <location>
        <begin position="1"/>
        <end position="21"/>
    </location>
</feature>
<dbReference type="Gene3D" id="2.60.120.260">
    <property type="entry name" value="Galactose-binding domain-like"/>
    <property type="match status" value="1"/>
</dbReference>
<dbReference type="NCBIfam" id="TIGR00976">
    <property type="entry name" value="CocE_NonD"/>
    <property type="match status" value="1"/>
</dbReference>
<keyword evidence="5" id="KW-1185">Reference proteome</keyword>
<evidence type="ECO:0000313" key="5">
    <source>
        <dbReference type="Proteomes" id="UP000184520"/>
    </source>
</evidence>